<dbReference type="Pfam" id="PF00440">
    <property type="entry name" value="TetR_N"/>
    <property type="match status" value="1"/>
</dbReference>
<dbReference type="PANTHER" id="PTHR30055">
    <property type="entry name" value="HTH-TYPE TRANSCRIPTIONAL REGULATOR RUTR"/>
    <property type="match status" value="1"/>
</dbReference>
<evidence type="ECO:0000256" key="2">
    <source>
        <dbReference type="ARBA" id="ARBA00023125"/>
    </source>
</evidence>
<keyword evidence="7" id="KW-1185">Reference proteome</keyword>
<evidence type="ECO:0000313" key="7">
    <source>
        <dbReference type="Proteomes" id="UP000198420"/>
    </source>
</evidence>
<dbReference type="InterPro" id="IPR036271">
    <property type="entry name" value="Tet_transcr_reg_TetR-rel_C_sf"/>
</dbReference>
<dbReference type="AlphaFoldDB" id="A0A239AN05"/>
<dbReference type="SUPFAM" id="SSF48498">
    <property type="entry name" value="Tetracyclin repressor-like, C-terminal domain"/>
    <property type="match status" value="1"/>
</dbReference>
<keyword evidence="3" id="KW-0804">Transcription</keyword>
<dbReference type="SUPFAM" id="SSF46689">
    <property type="entry name" value="Homeodomain-like"/>
    <property type="match status" value="1"/>
</dbReference>
<name>A0A239AN05_9ACTN</name>
<dbReference type="Gene3D" id="1.10.357.10">
    <property type="entry name" value="Tetracycline Repressor, domain 2"/>
    <property type="match status" value="1"/>
</dbReference>
<evidence type="ECO:0000259" key="5">
    <source>
        <dbReference type="PROSITE" id="PS50977"/>
    </source>
</evidence>
<sequence>MSPRRAAALGAGDRTLRDHLIATAERLIAERGTAGLTVRAIAREAGVADGVLYNHFADKEELLAHALRAHAESVARPLGPLPEPGAGTVEENLRAYVAHGLALHDGLLPALTGLVAQPAVLARFAALSGGGGTWNERLAAYLRGERDLGRLDPGARVEAAASLIVGACHEPVLSLLFQGRGIAHRVSPALVDDLVATVLDGIAPR</sequence>
<dbReference type="InterPro" id="IPR001647">
    <property type="entry name" value="HTH_TetR"/>
</dbReference>
<dbReference type="EMBL" id="FZNP01000009">
    <property type="protein sequence ID" value="SNR97056.1"/>
    <property type="molecule type" value="Genomic_DNA"/>
</dbReference>
<evidence type="ECO:0000256" key="4">
    <source>
        <dbReference type="PROSITE-ProRule" id="PRU00335"/>
    </source>
</evidence>
<dbReference type="PANTHER" id="PTHR30055:SF238">
    <property type="entry name" value="MYCOFACTOCIN BIOSYNTHESIS TRANSCRIPTIONAL REGULATOR MFTR-RELATED"/>
    <property type="match status" value="1"/>
</dbReference>
<keyword evidence="1" id="KW-0805">Transcription regulation</keyword>
<organism evidence="6 7">
    <name type="scientific">Actinomadura mexicana</name>
    <dbReference type="NCBI Taxonomy" id="134959"/>
    <lineage>
        <taxon>Bacteria</taxon>
        <taxon>Bacillati</taxon>
        <taxon>Actinomycetota</taxon>
        <taxon>Actinomycetes</taxon>
        <taxon>Streptosporangiales</taxon>
        <taxon>Thermomonosporaceae</taxon>
        <taxon>Actinomadura</taxon>
    </lineage>
</organism>
<accession>A0A239AN05</accession>
<dbReference type="Proteomes" id="UP000198420">
    <property type="component" value="Unassembled WGS sequence"/>
</dbReference>
<dbReference type="InterPro" id="IPR050109">
    <property type="entry name" value="HTH-type_TetR-like_transc_reg"/>
</dbReference>
<dbReference type="InterPro" id="IPR009057">
    <property type="entry name" value="Homeodomain-like_sf"/>
</dbReference>
<evidence type="ECO:0000313" key="6">
    <source>
        <dbReference type="EMBL" id="SNR97056.1"/>
    </source>
</evidence>
<dbReference type="RefSeq" id="WP_089313947.1">
    <property type="nucleotide sequence ID" value="NZ_FZNP01000009.1"/>
</dbReference>
<dbReference type="GO" id="GO:0000976">
    <property type="term" value="F:transcription cis-regulatory region binding"/>
    <property type="evidence" value="ECO:0007669"/>
    <property type="project" value="TreeGrafter"/>
</dbReference>
<keyword evidence="2 4" id="KW-0238">DNA-binding</keyword>
<dbReference type="PROSITE" id="PS50977">
    <property type="entry name" value="HTH_TETR_2"/>
    <property type="match status" value="1"/>
</dbReference>
<feature type="DNA-binding region" description="H-T-H motif" evidence="4">
    <location>
        <begin position="37"/>
        <end position="56"/>
    </location>
</feature>
<evidence type="ECO:0000256" key="3">
    <source>
        <dbReference type="ARBA" id="ARBA00023163"/>
    </source>
</evidence>
<reference evidence="7" key="1">
    <citation type="submission" date="2017-06" db="EMBL/GenBank/DDBJ databases">
        <authorList>
            <person name="Varghese N."/>
            <person name="Submissions S."/>
        </authorList>
    </citation>
    <scope>NUCLEOTIDE SEQUENCE [LARGE SCALE GENOMIC DNA]</scope>
    <source>
        <strain evidence="7">DSM 44485</strain>
    </source>
</reference>
<dbReference type="Gene3D" id="1.10.10.60">
    <property type="entry name" value="Homeodomain-like"/>
    <property type="match status" value="1"/>
</dbReference>
<evidence type="ECO:0000256" key="1">
    <source>
        <dbReference type="ARBA" id="ARBA00023015"/>
    </source>
</evidence>
<dbReference type="OrthoDB" id="5068503at2"/>
<dbReference type="GO" id="GO:0003700">
    <property type="term" value="F:DNA-binding transcription factor activity"/>
    <property type="evidence" value="ECO:0007669"/>
    <property type="project" value="TreeGrafter"/>
</dbReference>
<proteinExistence type="predicted"/>
<protein>
    <submittedName>
        <fullName evidence="6">Transcriptional regulator, TetR family</fullName>
    </submittedName>
</protein>
<feature type="domain" description="HTH tetR-type" evidence="5">
    <location>
        <begin position="14"/>
        <end position="74"/>
    </location>
</feature>
<gene>
    <name evidence="6" type="ORF">SAMN06265355_109100</name>
</gene>
<dbReference type="PRINTS" id="PR00455">
    <property type="entry name" value="HTHTETR"/>
</dbReference>